<comment type="caution">
    <text evidence="9">The sequence shown here is derived from an EMBL/GenBank/DDBJ whole genome shotgun (WGS) entry which is preliminary data.</text>
</comment>
<evidence type="ECO:0000313" key="9">
    <source>
        <dbReference type="EMBL" id="MFD2550437.1"/>
    </source>
</evidence>
<proteinExistence type="predicted"/>
<dbReference type="Proteomes" id="UP001597472">
    <property type="component" value="Unassembled WGS sequence"/>
</dbReference>
<reference evidence="10" key="1">
    <citation type="journal article" date="2019" name="Int. J. Syst. Evol. Microbiol.">
        <title>The Global Catalogue of Microorganisms (GCM) 10K type strain sequencing project: providing services to taxonomists for standard genome sequencing and annotation.</title>
        <authorList>
            <consortium name="The Broad Institute Genomics Platform"/>
            <consortium name="The Broad Institute Genome Sequencing Center for Infectious Disease"/>
            <person name="Wu L."/>
            <person name="Ma J."/>
        </authorList>
    </citation>
    <scope>NUCLEOTIDE SEQUENCE [LARGE SCALE GENOMIC DNA]</scope>
    <source>
        <strain evidence="10">KCTC 42587</strain>
    </source>
</reference>
<organism evidence="9 10">
    <name type="scientific">Bizionia sediminis</name>
    <dbReference type="NCBI Taxonomy" id="1737064"/>
    <lineage>
        <taxon>Bacteria</taxon>
        <taxon>Pseudomonadati</taxon>
        <taxon>Bacteroidota</taxon>
        <taxon>Flavobacteriia</taxon>
        <taxon>Flavobacteriales</taxon>
        <taxon>Flavobacteriaceae</taxon>
        <taxon>Bizionia</taxon>
    </lineage>
</organism>
<evidence type="ECO:0000256" key="2">
    <source>
        <dbReference type="ARBA" id="ARBA00022692"/>
    </source>
</evidence>
<keyword evidence="2 7" id="KW-0812">Transmembrane</keyword>
<dbReference type="InterPro" id="IPR007782">
    <property type="entry name" value="VKG_COase"/>
</dbReference>
<feature type="transmembrane region" description="Helical" evidence="7">
    <location>
        <begin position="155"/>
        <end position="173"/>
    </location>
</feature>
<dbReference type="InterPro" id="IPR053935">
    <property type="entry name" value="VKGC_lumenal_dom"/>
</dbReference>
<feature type="transmembrane region" description="Helical" evidence="7">
    <location>
        <begin position="69"/>
        <end position="102"/>
    </location>
</feature>
<dbReference type="InterPro" id="IPR011020">
    <property type="entry name" value="HTTM-like"/>
</dbReference>
<evidence type="ECO:0000256" key="6">
    <source>
        <dbReference type="ARBA" id="ARBA00023239"/>
    </source>
</evidence>
<feature type="transmembrane region" description="Helical" evidence="7">
    <location>
        <begin position="204"/>
        <end position="226"/>
    </location>
</feature>
<feature type="domain" description="HTTM-like" evidence="8">
    <location>
        <begin position="10"/>
        <end position="269"/>
    </location>
</feature>
<evidence type="ECO:0000256" key="1">
    <source>
        <dbReference type="ARBA" id="ARBA00004127"/>
    </source>
</evidence>
<evidence type="ECO:0000313" key="10">
    <source>
        <dbReference type="Proteomes" id="UP001597472"/>
    </source>
</evidence>
<keyword evidence="4 7" id="KW-0472">Membrane</keyword>
<gene>
    <name evidence="9" type="ORF">ACFSQP_01285</name>
</gene>
<keyword evidence="10" id="KW-1185">Reference proteome</keyword>
<evidence type="ECO:0000256" key="5">
    <source>
        <dbReference type="ARBA" id="ARBA00023157"/>
    </source>
</evidence>
<dbReference type="PANTHER" id="PTHR12639:SF7">
    <property type="entry name" value="HTTM DOMAIN-CONTAINING PROTEIN"/>
    <property type="match status" value="1"/>
</dbReference>
<keyword evidence="6" id="KW-0456">Lyase</keyword>
<comment type="subcellular location">
    <subcellularLocation>
        <location evidence="1">Endomembrane system</location>
        <topology evidence="1">Multi-pass membrane protein</topology>
    </subcellularLocation>
</comment>
<feature type="transmembrane region" description="Helical" evidence="7">
    <location>
        <begin position="114"/>
        <end position="135"/>
    </location>
</feature>
<evidence type="ECO:0000259" key="8">
    <source>
        <dbReference type="SMART" id="SM00752"/>
    </source>
</evidence>
<dbReference type="PANTHER" id="PTHR12639">
    <property type="entry name" value="VITAMIN K-DEPENDENT GAMMA-CARBOXYLASE"/>
    <property type="match status" value="1"/>
</dbReference>
<keyword evidence="5" id="KW-1015">Disulfide bond</keyword>
<sequence length="460" mass="54599">MKFNLQTYVSKQTSAAPLAVFRMLFGIMMLFSIIRFWANGWIEKLYILPKMHFSFYGFEWVKPLGVYTYVLFIICGIAAFCVALGFKYRIAIITFFLSFTYIELMDKTTYLNHYYFISLLSFLMIFLPAHAHFSVDGYLKKISYQKVPNWTIDSIKLLLGIVYFYAGLAKINSDWLFRAMPLKIWLPSKYDLPFIGENLMQQEWFHFAMSWSGMLYDLFIPFLLLYKRTRLLAFALVVFFHVFTRVLFPIGMFPFIMIVSTLIFFEADFHKKILAGIKTLILWVRKKWTLKPVHNLREITEYQFQNKKVFLPFLVLFFVLQLVIPFRYLAYPGELFWTEEGFRFSWRVMLIEKMGYTTFTIKNAETGAAFVVDNSDFLTSFQEKQMSFQPDFILEYAHYLGNHFSQQGHENVQVFAESYVALNGRRSQPFINPTVDLYQIKESFQHKFWILPFNDEIKGL</sequence>
<dbReference type="EMBL" id="JBHULS010000001">
    <property type="protein sequence ID" value="MFD2550437.1"/>
    <property type="molecule type" value="Genomic_DNA"/>
</dbReference>
<feature type="transmembrane region" description="Helical" evidence="7">
    <location>
        <begin position="20"/>
        <end position="38"/>
    </location>
</feature>
<evidence type="ECO:0000256" key="7">
    <source>
        <dbReference type="SAM" id="Phobius"/>
    </source>
</evidence>
<dbReference type="SMART" id="SM00752">
    <property type="entry name" value="HTTM"/>
    <property type="match status" value="1"/>
</dbReference>
<name>A0ABW5KS82_9FLAO</name>
<dbReference type="RefSeq" id="WP_376891215.1">
    <property type="nucleotide sequence ID" value="NZ_JBHULS010000001.1"/>
</dbReference>
<dbReference type="InterPro" id="IPR053934">
    <property type="entry name" value="HTTM_dom"/>
</dbReference>
<evidence type="ECO:0000256" key="3">
    <source>
        <dbReference type="ARBA" id="ARBA00022989"/>
    </source>
</evidence>
<dbReference type="Pfam" id="PF05090">
    <property type="entry name" value="HTTM"/>
    <property type="match status" value="1"/>
</dbReference>
<keyword evidence="3 7" id="KW-1133">Transmembrane helix</keyword>
<feature type="transmembrane region" description="Helical" evidence="7">
    <location>
        <begin position="309"/>
        <end position="330"/>
    </location>
</feature>
<dbReference type="Pfam" id="PF22777">
    <property type="entry name" value="VKGC_lumenal_dom"/>
    <property type="match status" value="1"/>
</dbReference>
<accession>A0ABW5KS82</accession>
<feature type="transmembrane region" description="Helical" evidence="7">
    <location>
        <begin position="232"/>
        <end position="265"/>
    </location>
</feature>
<evidence type="ECO:0000256" key="4">
    <source>
        <dbReference type="ARBA" id="ARBA00023136"/>
    </source>
</evidence>
<protein>
    <submittedName>
        <fullName evidence="9">HTTM domain-containing protein</fullName>
    </submittedName>
</protein>